<dbReference type="PANTHER" id="PTHR44259">
    <property type="entry name" value="OS07G0183000 PROTEIN-RELATED"/>
    <property type="match status" value="1"/>
</dbReference>
<dbReference type="Pfam" id="PF03478">
    <property type="entry name" value="Beta-prop_KIB1-4"/>
    <property type="match status" value="1"/>
</dbReference>
<gene>
    <name evidence="2" type="ORF">MANES_18G008400</name>
</gene>
<feature type="domain" description="KIB1-4 beta-propeller" evidence="1">
    <location>
        <begin position="94"/>
        <end position="388"/>
    </location>
</feature>
<proteinExistence type="predicted"/>
<dbReference type="EMBL" id="CM004404">
    <property type="protein sequence ID" value="OAY22561.1"/>
    <property type="molecule type" value="Genomic_DNA"/>
</dbReference>
<evidence type="ECO:0000259" key="1">
    <source>
        <dbReference type="Pfam" id="PF03478"/>
    </source>
</evidence>
<accession>A0A2C9TZI3</accession>
<dbReference type="PANTHER" id="PTHR44259:SF114">
    <property type="entry name" value="OS06G0707300 PROTEIN"/>
    <property type="match status" value="1"/>
</dbReference>
<sequence>MQMQMQMHIRANDWMEFSPVRETREDMAVDWTQLLPELLETISKRIKVYADYIHCRAVCRNWRSSISGTPYHLPPQLPWLMLPQSQSNKSHRAFFDLSTNNYHFLNLPEASHLKRHCGSSHGWLILLDDSPLVLLINPLTRAKSTLPSLSSFPNVVGFNYSNIGQEYALQNSSGGRYTCSLRQMRDGFIKKVALSSSPLKAINFTAIAILNQTGDLAYCSNRSQSWTIIENARSFCEDVIYLNGFFYAVNKSGQIAVCDLTGYSPEVSFIETPSQAGGDMQYLVSSADELLLVTRYLDLEFQDDHPFMQQYILYRTIRFEVFRLDRSGPRWVRVRNLGDKVLFIGENSSLSLSATDFSGCIGNCIYHTDDYSETNYDGHFREHDLGIFKLWDGSIEALPCYPRNFLSRSPWPPPIWISPNPF</sequence>
<dbReference type="STRING" id="3983.A0A2C9TZI3"/>
<name>A0A2C9TZI3_MANES</name>
<dbReference type="InterPro" id="IPR050942">
    <property type="entry name" value="F-box_BR-signaling"/>
</dbReference>
<dbReference type="InterPro" id="IPR005174">
    <property type="entry name" value="KIB1-4_b-propeller"/>
</dbReference>
<reference evidence="2" key="1">
    <citation type="submission" date="2016-02" db="EMBL/GenBank/DDBJ databases">
        <title>WGS assembly of Manihot esculenta.</title>
        <authorList>
            <person name="Bredeson J.V."/>
            <person name="Prochnik S.E."/>
            <person name="Lyons J.B."/>
            <person name="Schmutz J."/>
            <person name="Grimwood J."/>
            <person name="Vrebalov J."/>
            <person name="Bart R.S."/>
            <person name="Amuge T."/>
            <person name="Ferguson M.E."/>
            <person name="Green R."/>
            <person name="Putnam N."/>
            <person name="Stites J."/>
            <person name="Rounsley S."/>
            <person name="Rokhsar D.S."/>
        </authorList>
    </citation>
    <scope>NUCLEOTIDE SEQUENCE [LARGE SCALE GENOMIC DNA]</scope>
    <source>
        <tissue evidence="2">Leaf</tissue>
    </source>
</reference>
<protein>
    <recommendedName>
        <fullName evidence="1">KIB1-4 beta-propeller domain-containing protein</fullName>
    </recommendedName>
</protein>
<dbReference type="Gene3D" id="1.20.1280.50">
    <property type="match status" value="1"/>
</dbReference>
<dbReference type="AlphaFoldDB" id="A0A2C9TZI3"/>
<evidence type="ECO:0000313" key="2">
    <source>
        <dbReference type="EMBL" id="OAY22561.1"/>
    </source>
</evidence>
<organism evidence="2">
    <name type="scientific">Manihot esculenta</name>
    <name type="common">Cassava</name>
    <name type="synonym">Jatropha manihot</name>
    <dbReference type="NCBI Taxonomy" id="3983"/>
    <lineage>
        <taxon>Eukaryota</taxon>
        <taxon>Viridiplantae</taxon>
        <taxon>Streptophyta</taxon>
        <taxon>Embryophyta</taxon>
        <taxon>Tracheophyta</taxon>
        <taxon>Spermatophyta</taxon>
        <taxon>Magnoliopsida</taxon>
        <taxon>eudicotyledons</taxon>
        <taxon>Gunneridae</taxon>
        <taxon>Pentapetalae</taxon>
        <taxon>rosids</taxon>
        <taxon>fabids</taxon>
        <taxon>Malpighiales</taxon>
        <taxon>Euphorbiaceae</taxon>
        <taxon>Crotonoideae</taxon>
        <taxon>Manihoteae</taxon>
        <taxon>Manihot</taxon>
    </lineage>
</organism>